<evidence type="ECO:0000259" key="6">
    <source>
        <dbReference type="Pfam" id="PF04234"/>
    </source>
</evidence>
<keyword evidence="5" id="KW-1133">Transmembrane helix</keyword>
<reference evidence="8" key="1">
    <citation type="submission" date="2016-12" db="EMBL/GenBank/DDBJ databases">
        <authorList>
            <person name="Varghese N."/>
            <person name="Submissions S."/>
        </authorList>
    </citation>
    <scope>NUCLEOTIDE SEQUENCE [LARGE SCALE GENOMIC DNA]</scope>
    <source>
        <strain evidence="8">DSM 45599</strain>
    </source>
</reference>
<feature type="domain" description="CopC" evidence="6">
    <location>
        <begin position="47"/>
        <end position="140"/>
    </location>
</feature>
<dbReference type="Pfam" id="PF04234">
    <property type="entry name" value="CopC"/>
    <property type="match status" value="1"/>
</dbReference>
<dbReference type="PANTHER" id="PTHR34820:SF4">
    <property type="entry name" value="INNER MEMBRANE PROTEIN YEBZ"/>
    <property type="match status" value="1"/>
</dbReference>
<dbReference type="GO" id="GO:0006825">
    <property type="term" value="P:copper ion transport"/>
    <property type="evidence" value="ECO:0007669"/>
    <property type="project" value="InterPro"/>
</dbReference>
<dbReference type="InterPro" id="IPR014755">
    <property type="entry name" value="Cu-Rt/internalin_Ig-like"/>
</dbReference>
<dbReference type="InterPro" id="IPR032694">
    <property type="entry name" value="CopC/D"/>
</dbReference>
<dbReference type="SUPFAM" id="SSF81296">
    <property type="entry name" value="E set domains"/>
    <property type="match status" value="1"/>
</dbReference>
<keyword evidence="2" id="KW-0479">Metal-binding</keyword>
<feature type="transmembrane region" description="Helical" evidence="5">
    <location>
        <begin position="187"/>
        <end position="205"/>
    </location>
</feature>
<dbReference type="InterPro" id="IPR007348">
    <property type="entry name" value="CopC_dom"/>
</dbReference>
<evidence type="ECO:0000313" key="7">
    <source>
        <dbReference type="EMBL" id="SIN26158.1"/>
    </source>
</evidence>
<evidence type="ECO:0000313" key="8">
    <source>
        <dbReference type="Proteomes" id="UP000185124"/>
    </source>
</evidence>
<dbReference type="GO" id="GO:0046688">
    <property type="term" value="P:response to copper ion"/>
    <property type="evidence" value="ECO:0007669"/>
    <property type="project" value="InterPro"/>
</dbReference>
<evidence type="ECO:0000256" key="4">
    <source>
        <dbReference type="ARBA" id="ARBA00023008"/>
    </source>
</evidence>
<dbReference type="EMBL" id="FSQT01000002">
    <property type="protein sequence ID" value="SIN26158.1"/>
    <property type="molecule type" value="Genomic_DNA"/>
</dbReference>
<dbReference type="Proteomes" id="UP000185124">
    <property type="component" value="Unassembled WGS sequence"/>
</dbReference>
<proteinExistence type="predicted"/>
<comment type="subcellular location">
    <subcellularLocation>
        <location evidence="1">Cell envelope</location>
    </subcellularLocation>
</comment>
<dbReference type="PANTHER" id="PTHR34820">
    <property type="entry name" value="INNER MEMBRANE PROTEIN YEBZ"/>
    <property type="match status" value="1"/>
</dbReference>
<dbReference type="GO" id="GO:0030313">
    <property type="term" value="C:cell envelope"/>
    <property type="evidence" value="ECO:0007669"/>
    <property type="project" value="UniProtKB-SubCell"/>
</dbReference>
<keyword evidence="5" id="KW-0472">Membrane</keyword>
<dbReference type="AlphaFoldDB" id="A0A1N5ZWK8"/>
<accession>A0A1N5ZWK8</accession>
<dbReference type="STRING" id="709881.SAMN04489832_4565"/>
<evidence type="ECO:0000256" key="5">
    <source>
        <dbReference type="SAM" id="Phobius"/>
    </source>
</evidence>
<dbReference type="GO" id="GO:0005507">
    <property type="term" value="F:copper ion binding"/>
    <property type="evidence" value="ECO:0007669"/>
    <property type="project" value="InterPro"/>
</dbReference>
<dbReference type="Gene3D" id="2.60.40.1220">
    <property type="match status" value="1"/>
</dbReference>
<dbReference type="InterPro" id="IPR014756">
    <property type="entry name" value="Ig_E-set"/>
</dbReference>
<dbReference type="GO" id="GO:0005886">
    <property type="term" value="C:plasma membrane"/>
    <property type="evidence" value="ECO:0007669"/>
    <property type="project" value="TreeGrafter"/>
</dbReference>
<keyword evidence="3" id="KW-0732">Signal</keyword>
<evidence type="ECO:0000256" key="2">
    <source>
        <dbReference type="ARBA" id="ARBA00022723"/>
    </source>
</evidence>
<keyword evidence="8" id="KW-1185">Reference proteome</keyword>
<keyword evidence="4" id="KW-0186">Copper</keyword>
<organism evidence="7 8">
    <name type="scientific">Micromonospora cremea</name>
    <dbReference type="NCBI Taxonomy" id="709881"/>
    <lineage>
        <taxon>Bacteria</taxon>
        <taxon>Bacillati</taxon>
        <taxon>Actinomycetota</taxon>
        <taxon>Actinomycetes</taxon>
        <taxon>Micromonosporales</taxon>
        <taxon>Micromonosporaceae</taxon>
        <taxon>Micromonospora</taxon>
    </lineage>
</organism>
<gene>
    <name evidence="7" type="ORF">SAMN04489832_4565</name>
</gene>
<sequence length="217" mass="21736">MGTARKSRIRAARKRGASRVPGLILFAMLVVGLLAVDMTAADPAVAHSDLKSASPAAGSVTKAAPAAVGLVFNEGVLSASLTVTDGCGRTVPAQVTVRGRNVQATLRPGDQAPPSGAWSVRWRAVSEDGHPISGTVPFTVAGTTNCASSASRDDSPSVTATAAADGTDTQDTAVAVSSESGTFPTNIVLALAVVLLGAGAAVLASRRRGPPVPTRNT</sequence>
<keyword evidence="5" id="KW-0812">Transmembrane</keyword>
<protein>
    <recommendedName>
        <fullName evidence="6">CopC domain-containing protein</fullName>
    </recommendedName>
</protein>
<evidence type="ECO:0000256" key="1">
    <source>
        <dbReference type="ARBA" id="ARBA00004196"/>
    </source>
</evidence>
<name>A0A1N5ZWK8_9ACTN</name>
<evidence type="ECO:0000256" key="3">
    <source>
        <dbReference type="ARBA" id="ARBA00022729"/>
    </source>
</evidence>
<dbReference type="GO" id="GO:0042597">
    <property type="term" value="C:periplasmic space"/>
    <property type="evidence" value="ECO:0007669"/>
    <property type="project" value="InterPro"/>
</dbReference>